<dbReference type="EMBL" id="JAFNEN010000365">
    <property type="protein sequence ID" value="KAG8184673.1"/>
    <property type="molecule type" value="Genomic_DNA"/>
</dbReference>
<evidence type="ECO:0000259" key="1">
    <source>
        <dbReference type="PROSITE" id="PS50835"/>
    </source>
</evidence>
<proteinExistence type="predicted"/>
<dbReference type="Pfam" id="PF13895">
    <property type="entry name" value="Ig_2"/>
    <property type="match status" value="1"/>
</dbReference>
<dbReference type="AlphaFoldDB" id="A0AAV6ULY3"/>
<reference evidence="2 3" key="1">
    <citation type="journal article" date="2022" name="Nat. Ecol. Evol.">
        <title>A masculinizing supergene underlies an exaggerated male reproductive morph in a spider.</title>
        <authorList>
            <person name="Hendrickx F."/>
            <person name="De Corte Z."/>
            <person name="Sonet G."/>
            <person name="Van Belleghem S.M."/>
            <person name="Kostlbacher S."/>
            <person name="Vangestel C."/>
        </authorList>
    </citation>
    <scope>NUCLEOTIDE SEQUENCE [LARGE SCALE GENOMIC DNA]</scope>
    <source>
        <strain evidence="2">W744_W776</strain>
    </source>
</reference>
<dbReference type="InterPro" id="IPR036179">
    <property type="entry name" value="Ig-like_dom_sf"/>
</dbReference>
<dbReference type="PANTHER" id="PTHR21261:SF15">
    <property type="entry name" value="BEATEN PATH IIIA, ISOFORM D-RELATED"/>
    <property type="match status" value="1"/>
</dbReference>
<feature type="domain" description="Ig-like" evidence="1">
    <location>
        <begin position="24"/>
        <end position="128"/>
    </location>
</feature>
<organism evidence="2 3">
    <name type="scientific">Oedothorax gibbosus</name>
    <dbReference type="NCBI Taxonomy" id="931172"/>
    <lineage>
        <taxon>Eukaryota</taxon>
        <taxon>Metazoa</taxon>
        <taxon>Ecdysozoa</taxon>
        <taxon>Arthropoda</taxon>
        <taxon>Chelicerata</taxon>
        <taxon>Arachnida</taxon>
        <taxon>Araneae</taxon>
        <taxon>Araneomorphae</taxon>
        <taxon>Entelegynae</taxon>
        <taxon>Araneoidea</taxon>
        <taxon>Linyphiidae</taxon>
        <taxon>Erigoninae</taxon>
        <taxon>Oedothorax</taxon>
    </lineage>
</organism>
<dbReference type="InterPro" id="IPR013783">
    <property type="entry name" value="Ig-like_fold"/>
</dbReference>
<dbReference type="Gene3D" id="2.60.40.10">
    <property type="entry name" value="Immunoglobulins"/>
    <property type="match status" value="2"/>
</dbReference>
<gene>
    <name evidence="2" type="ORF">JTE90_014264</name>
</gene>
<dbReference type="SMART" id="SM00409">
    <property type="entry name" value="IG"/>
    <property type="match status" value="1"/>
</dbReference>
<dbReference type="PROSITE" id="PS50835">
    <property type="entry name" value="IG_LIKE"/>
    <property type="match status" value="1"/>
</dbReference>
<keyword evidence="3" id="KW-1185">Reference proteome</keyword>
<protein>
    <recommendedName>
        <fullName evidence="1">Ig-like domain-containing protein</fullName>
    </recommendedName>
</protein>
<comment type="caution">
    <text evidence="2">The sequence shown here is derived from an EMBL/GenBank/DDBJ whole genome shotgun (WGS) entry which is preliminary data.</text>
</comment>
<accession>A0AAV6ULY3</accession>
<dbReference type="InterPro" id="IPR007110">
    <property type="entry name" value="Ig-like_dom"/>
</dbReference>
<evidence type="ECO:0000313" key="2">
    <source>
        <dbReference type="EMBL" id="KAG8184673.1"/>
    </source>
</evidence>
<dbReference type="SUPFAM" id="SSF48726">
    <property type="entry name" value="Immunoglobulin"/>
    <property type="match status" value="1"/>
</dbReference>
<dbReference type="Proteomes" id="UP000827092">
    <property type="component" value="Unassembled WGS sequence"/>
</dbReference>
<dbReference type="FunFam" id="2.60.40.10:FF:000437">
    <property type="entry name" value="Beat-IIIc, isoform A"/>
    <property type="match status" value="1"/>
</dbReference>
<dbReference type="PANTHER" id="PTHR21261">
    <property type="entry name" value="BEAT PROTEIN"/>
    <property type="match status" value="1"/>
</dbReference>
<dbReference type="InterPro" id="IPR003599">
    <property type="entry name" value="Ig_sub"/>
</dbReference>
<evidence type="ECO:0000313" key="3">
    <source>
        <dbReference type="Proteomes" id="UP000827092"/>
    </source>
</evidence>
<sequence length="213" mass="24062">MLRDPPYSAHVIEHLLFFFATYVPVISCSNSRSQLSVRINLLHIPSPVVTGDSVHLRCGYELGNETLYAVKWYKNMGEFFRYVPASDPPLKIIQQAGIDVDISQSDDSTVFLRNLSMESFGNYTCQVSTDKPFFRCVQSTQQMEVLVPPSDGPILMEEKSDYELGDNVSILCNSGRSKPAPVLKWYINDQLLRELEIGFAVADIVEQVKIDMD</sequence>
<name>A0AAV6ULY3_9ARAC</name>